<evidence type="ECO:0000256" key="6">
    <source>
        <dbReference type="ARBA" id="ARBA00023125"/>
    </source>
</evidence>
<comment type="catalytic activity">
    <reaction evidence="7">
        <text>a 2'-deoxycytidine in DNA + S-adenosyl-L-methionine = an N(4)-methyl-2'-deoxycytidine in DNA + S-adenosyl-L-homocysteine + H(+)</text>
        <dbReference type="Rhea" id="RHEA:16857"/>
        <dbReference type="Rhea" id="RHEA-COMP:11369"/>
        <dbReference type="Rhea" id="RHEA-COMP:13674"/>
        <dbReference type="ChEBI" id="CHEBI:15378"/>
        <dbReference type="ChEBI" id="CHEBI:57856"/>
        <dbReference type="ChEBI" id="CHEBI:59789"/>
        <dbReference type="ChEBI" id="CHEBI:85452"/>
        <dbReference type="ChEBI" id="CHEBI:137933"/>
        <dbReference type="EC" id="2.1.1.113"/>
    </reaction>
</comment>
<evidence type="ECO:0000256" key="8">
    <source>
        <dbReference type="RuleBase" id="RU362026"/>
    </source>
</evidence>
<accession>A0A7G8BF77</accession>
<name>A0A7G8BF77_9BACT</name>
<evidence type="ECO:0000256" key="5">
    <source>
        <dbReference type="ARBA" id="ARBA00022747"/>
    </source>
</evidence>
<dbReference type="KEGG" id="adin:H7849_19170"/>
<dbReference type="InterPro" id="IPR029063">
    <property type="entry name" value="SAM-dependent_MTases_sf"/>
</dbReference>
<keyword evidence="3 11" id="KW-0808">Transferase</keyword>
<sequence>MRQAIERNTSSERTANAQEGSVKRPYVELVSRAQVSFLIPLNDADPGALEIYREANNHYRTVPWPAPFDKTTHRLRLGDARDLSWIPDSSVHLVVTSPPYWTLKEYVRDNQSQLGDIADYEQFLVELDKVWRHCARVLVPGGRICCVVGDICVSRKRGGRHHVMPLHADIQVRSRKLGLDCLTPILWQKITNGATEAEGNGAGFYGKPYQPGSIVKNDTEFILLLRKGGEYRSAEPVQKVLSMLTKDEMQGWLRSGWADLPGASTTKSKHPAPYPIELAERLIKLFSFAGDTILDPFLGTGSTTAAAIRTGRNSIGIEIEPSYLEVARQKISALSRVKRMAGATSCEVICG</sequence>
<dbReference type="AlphaFoldDB" id="A0A7G8BF77"/>
<dbReference type="GO" id="GO:0009307">
    <property type="term" value="P:DNA restriction-modification system"/>
    <property type="evidence" value="ECO:0007669"/>
    <property type="project" value="UniProtKB-KW"/>
</dbReference>
<evidence type="ECO:0000256" key="3">
    <source>
        <dbReference type="ARBA" id="ARBA00022679"/>
    </source>
</evidence>
<dbReference type="EMBL" id="CP060394">
    <property type="protein sequence ID" value="QNI31197.1"/>
    <property type="molecule type" value="Genomic_DNA"/>
</dbReference>
<dbReference type="REBASE" id="441005">
    <property type="entry name" value="M.Asp4Y35ORF19170P"/>
</dbReference>
<keyword evidence="2 11" id="KW-0489">Methyltransferase</keyword>
<dbReference type="GO" id="GO:0008170">
    <property type="term" value="F:N-methyltransferase activity"/>
    <property type="evidence" value="ECO:0007669"/>
    <property type="project" value="InterPro"/>
</dbReference>
<dbReference type="PANTHER" id="PTHR13370">
    <property type="entry name" value="RNA METHYLASE-RELATED"/>
    <property type="match status" value="1"/>
</dbReference>
<dbReference type="PROSITE" id="PS00093">
    <property type="entry name" value="N4_MTASE"/>
    <property type="match status" value="1"/>
</dbReference>
<keyword evidence="5" id="KW-0680">Restriction system</keyword>
<dbReference type="CDD" id="cd02440">
    <property type="entry name" value="AdoMet_MTases"/>
    <property type="match status" value="1"/>
</dbReference>
<evidence type="ECO:0000313" key="12">
    <source>
        <dbReference type="Proteomes" id="UP000515312"/>
    </source>
</evidence>
<proteinExistence type="inferred from homology"/>
<dbReference type="GO" id="GO:0005737">
    <property type="term" value="C:cytoplasm"/>
    <property type="evidence" value="ECO:0007669"/>
    <property type="project" value="TreeGrafter"/>
</dbReference>
<dbReference type="InterPro" id="IPR017985">
    <property type="entry name" value="MeTrfase_CN4_CS"/>
</dbReference>
<evidence type="ECO:0000256" key="9">
    <source>
        <dbReference type="SAM" id="MobiDB-lite"/>
    </source>
</evidence>
<dbReference type="GO" id="GO:0003677">
    <property type="term" value="F:DNA binding"/>
    <property type="evidence" value="ECO:0007669"/>
    <property type="project" value="UniProtKB-KW"/>
</dbReference>
<evidence type="ECO:0000256" key="7">
    <source>
        <dbReference type="ARBA" id="ARBA00049120"/>
    </source>
</evidence>
<dbReference type="Proteomes" id="UP000515312">
    <property type="component" value="Chromosome"/>
</dbReference>
<dbReference type="GO" id="GO:0015667">
    <property type="term" value="F:site-specific DNA-methyltransferase (cytosine-N4-specific) activity"/>
    <property type="evidence" value="ECO:0007669"/>
    <property type="project" value="UniProtKB-EC"/>
</dbReference>
<keyword evidence="6" id="KW-0238">DNA-binding</keyword>
<dbReference type="InterPro" id="IPR002941">
    <property type="entry name" value="DNA_methylase_N4/N6"/>
</dbReference>
<evidence type="ECO:0000256" key="4">
    <source>
        <dbReference type="ARBA" id="ARBA00022691"/>
    </source>
</evidence>
<evidence type="ECO:0000313" key="11">
    <source>
        <dbReference type="EMBL" id="QNI31197.1"/>
    </source>
</evidence>
<reference evidence="11 12" key="1">
    <citation type="submission" date="2020-08" db="EMBL/GenBank/DDBJ databases">
        <title>Edaphobacter telluris sp. nov. and Acidobacterium dinghuensis sp. nov., two acidobacteria isolated from forest soil.</title>
        <authorList>
            <person name="Fu J."/>
            <person name="Qiu L."/>
        </authorList>
    </citation>
    <scope>NUCLEOTIDE SEQUENCE [LARGE SCALE GENOMIC DNA]</scope>
    <source>
        <strain evidence="11">4Y35</strain>
    </source>
</reference>
<dbReference type="RefSeq" id="WP_186741638.1">
    <property type="nucleotide sequence ID" value="NZ_CP060394.1"/>
</dbReference>
<evidence type="ECO:0000256" key="2">
    <source>
        <dbReference type="ARBA" id="ARBA00022603"/>
    </source>
</evidence>
<feature type="region of interest" description="Disordered" evidence="9">
    <location>
        <begin position="1"/>
        <end position="21"/>
    </location>
</feature>
<dbReference type="InterPro" id="IPR001091">
    <property type="entry name" value="RM_Methyltransferase"/>
</dbReference>
<protein>
    <recommendedName>
        <fullName evidence="8">Methyltransferase</fullName>
        <ecNumber evidence="8">2.1.1.-</ecNumber>
    </recommendedName>
</protein>
<feature type="compositionally biased region" description="Polar residues" evidence="9">
    <location>
        <begin position="1"/>
        <end position="19"/>
    </location>
</feature>
<comment type="similarity">
    <text evidence="1">Belongs to the N(4)/N(6)-methyltransferase family. N(4) subfamily.</text>
</comment>
<dbReference type="Gene3D" id="3.40.50.150">
    <property type="entry name" value="Vaccinia Virus protein VP39"/>
    <property type="match status" value="1"/>
</dbReference>
<evidence type="ECO:0000256" key="1">
    <source>
        <dbReference type="ARBA" id="ARBA00010203"/>
    </source>
</evidence>
<gene>
    <name evidence="11" type="ORF">H7849_19170</name>
</gene>
<dbReference type="SUPFAM" id="SSF53335">
    <property type="entry name" value="S-adenosyl-L-methionine-dependent methyltransferases"/>
    <property type="match status" value="1"/>
</dbReference>
<dbReference type="Pfam" id="PF01555">
    <property type="entry name" value="N6_N4_Mtase"/>
    <property type="match status" value="1"/>
</dbReference>
<dbReference type="PANTHER" id="PTHR13370:SF3">
    <property type="entry name" value="TRNA (GUANINE(10)-N2)-METHYLTRANSFERASE HOMOLOG"/>
    <property type="match status" value="1"/>
</dbReference>
<dbReference type="PRINTS" id="PR00508">
    <property type="entry name" value="S21N4MTFRASE"/>
</dbReference>
<keyword evidence="12" id="KW-1185">Reference proteome</keyword>
<dbReference type="GO" id="GO:0009007">
    <property type="term" value="F:site-specific DNA-methyltransferase (adenine-specific) activity"/>
    <property type="evidence" value="ECO:0007669"/>
    <property type="project" value="TreeGrafter"/>
</dbReference>
<feature type="domain" description="DNA methylase N-4/N-6" evidence="10">
    <location>
        <begin position="91"/>
        <end position="328"/>
    </location>
</feature>
<keyword evidence="4" id="KW-0949">S-adenosyl-L-methionine</keyword>
<dbReference type="EC" id="2.1.1.-" evidence="8"/>
<organism evidence="11 12">
    <name type="scientific">Alloacidobacterium dinghuense</name>
    <dbReference type="NCBI Taxonomy" id="2763107"/>
    <lineage>
        <taxon>Bacteria</taxon>
        <taxon>Pseudomonadati</taxon>
        <taxon>Acidobacteriota</taxon>
        <taxon>Terriglobia</taxon>
        <taxon>Terriglobales</taxon>
        <taxon>Acidobacteriaceae</taxon>
        <taxon>Alloacidobacterium</taxon>
    </lineage>
</organism>
<dbReference type="GO" id="GO:0032259">
    <property type="term" value="P:methylation"/>
    <property type="evidence" value="ECO:0007669"/>
    <property type="project" value="UniProtKB-KW"/>
</dbReference>
<evidence type="ECO:0000259" key="10">
    <source>
        <dbReference type="Pfam" id="PF01555"/>
    </source>
</evidence>